<comment type="function">
    <text evidence="9">Acts as a transcriptional repressor. Interacts with MXI1 to repress MYC responsive genes and antagonize MYC oncogenic activities. Interacts with MAD-MAX heterodimers by binding to MAD. The heterodimer then represses transcription by tethering SIN3B to DNA. Also forms a complex with FOXK1 which represses transcription. With FOXK1, regulates cell cycle progression probably by repressing cell cycle inhibitor genes expression. As part of the SIN3B complex represses transcription and counteracts the histone acetyltransferase activity of EP300 through the recognition H3K27ac marks by PHF12 and the activity of the histone deacetylase HDAC2. SIN3B complex is recruited downstream of the constitutively active genes transcriptional start sites through interaction with histones and mitigates histone acetylation and RNA polymerase II progression within transcribed regions contributing to the regulation of transcription.</text>
</comment>
<keyword evidence="5" id="KW-0832">Ubl conjugation</keyword>
<evidence type="ECO:0000313" key="18">
    <source>
        <dbReference type="EMBL" id="VDO94917.1"/>
    </source>
</evidence>
<feature type="compositionally biased region" description="Polar residues" evidence="15">
    <location>
        <begin position="1303"/>
        <end position="1312"/>
    </location>
</feature>
<dbReference type="Pfam" id="PF08295">
    <property type="entry name" value="Sin3_corepress"/>
    <property type="match status" value="1"/>
</dbReference>
<evidence type="ECO:0000256" key="11">
    <source>
        <dbReference type="ARBA" id="ARBA00068511"/>
    </source>
</evidence>
<evidence type="ECO:0000256" key="1">
    <source>
        <dbReference type="ARBA" id="ARBA00004123"/>
    </source>
</evidence>
<accession>A0A183IDC5</accession>
<reference evidence="20" key="1">
    <citation type="submission" date="2016-06" db="UniProtKB">
        <authorList>
            <consortium name="WormBaseParasite"/>
        </authorList>
    </citation>
    <scope>IDENTIFICATION</scope>
</reference>
<evidence type="ECO:0000313" key="20">
    <source>
        <dbReference type="WBParaSite" id="SBAD_0000169301-mRNA-1"/>
    </source>
</evidence>
<proteinExistence type="predicted"/>
<evidence type="ECO:0000256" key="8">
    <source>
        <dbReference type="ARBA" id="ARBA00023242"/>
    </source>
</evidence>
<evidence type="ECO:0000256" key="16">
    <source>
        <dbReference type="SAM" id="SignalP"/>
    </source>
</evidence>
<keyword evidence="7" id="KW-0804">Transcription</keyword>
<dbReference type="InterPro" id="IPR031693">
    <property type="entry name" value="Sin3_C"/>
</dbReference>
<dbReference type="SMART" id="SM00761">
    <property type="entry name" value="HDAC_interact"/>
    <property type="match status" value="1"/>
</dbReference>
<reference evidence="18 19" key="2">
    <citation type="submission" date="2018-11" db="EMBL/GenBank/DDBJ databases">
        <authorList>
            <consortium name="Pathogen Informatics"/>
        </authorList>
    </citation>
    <scope>NUCLEOTIDE SEQUENCE [LARGE SCALE GENOMIC DNA]</scope>
</reference>
<keyword evidence="16" id="KW-0732">Signal</keyword>
<dbReference type="FunFam" id="1.20.1160.11:FF:000005">
    <property type="entry name" value="SIN3 transcription regulator family member B"/>
    <property type="match status" value="1"/>
</dbReference>
<dbReference type="InterPro" id="IPR003822">
    <property type="entry name" value="PAH"/>
</dbReference>
<dbReference type="OrthoDB" id="10265969at2759"/>
<keyword evidence="19" id="KW-1185">Reference proteome</keyword>
<dbReference type="Pfam" id="PF02671">
    <property type="entry name" value="PAH"/>
    <property type="match status" value="3"/>
</dbReference>
<evidence type="ECO:0000256" key="10">
    <source>
        <dbReference type="ARBA" id="ARBA00061899"/>
    </source>
</evidence>
<dbReference type="GO" id="GO:0070822">
    <property type="term" value="C:Sin3-type complex"/>
    <property type="evidence" value="ECO:0007669"/>
    <property type="project" value="TreeGrafter"/>
</dbReference>
<keyword evidence="4" id="KW-0677">Repeat</keyword>
<evidence type="ECO:0000256" key="15">
    <source>
        <dbReference type="SAM" id="MobiDB-lite"/>
    </source>
</evidence>
<dbReference type="PANTHER" id="PTHR12346:SF0">
    <property type="entry name" value="SIN3A, ISOFORM G"/>
    <property type="match status" value="1"/>
</dbReference>
<evidence type="ECO:0000256" key="14">
    <source>
        <dbReference type="PROSITE-ProRule" id="PRU00810"/>
    </source>
</evidence>
<keyword evidence="6" id="KW-0805">Transcription regulation</keyword>
<feature type="compositionally biased region" description="Acidic residues" evidence="15">
    <location>
        <begin position="952"/>
        <end position="970"/>
    </location>
</feature>
<organism evidence="20">
    <name type="scientific">Soboliphyme baturini</name>
    <dbReference type="NCBI Taxonomy" id="241478"/>
    <lineage>
        <taxon>Eukaryota</taxon>
        <taxon>Metazoa</taxon>
        <taxon>Ecdysozoa</taxon>
        <taxon>Nematoda</taxon>
        <taxon>Enoplea</taxon>
        <taxon>Dorylaimia</taxon>
        <taxon>Dioctophymatida</taxon>
        <taxon>Dioctophymatoidea</taxon>
        <taxon>Soboliphymatidae</taxon>
        <taxon>Soboliphyme</taxon>
    </lineage>
</organism>
<dbReference type="Gene3D" id="1.20.1160.11">
    <property type="entry name" value="Paired amphipathic helix"/>
    <property type="match status" value="3"/>
</dbReference>
<dbReference type="FunFam" id="1.20.1160.11:FF:000001">
    <property type="entry name" value="Paired amphipathic helix protein Sin3"/>
    <property type="match status" value="1"/>
</dbReference>
<evidence type="ECO:0000259" key="17">
    <source>
        <dbReference type="SMART" id="SM00761"/>
    </source>
</evidence>
<dbReference type="GO" id="GO:0000122">
    <property type="term" value="P:negative regulation of transcription by RNA polymerase II"/>
    <property type="evidence" value="ECO:0007669"/>
    <property type="project" value="TreeGrafter"/>
</dbReference>
<dbReference type="Proteomes" id="UP000270296">
    <property type="component" value="Unassembled WGS sequence"/>
</dbReference>
<evidence type="ECO:0000256" key="4">
    <source>
        <dbReference type="ARBA" id="ARBA00022737"/>
    </source>
</evidence>
<dbReference type="InterPro" id="IPR013194">
    <property type="entry name" value="HDAC_interact_dom"/>
</dbReference>
<evidence type="ECO:0000256" key="13">
    <source>
        <dbReference type="ARBA" id="ARBA00081273"/>
    </source>
</evidence>
<evidence type="ECO:0000313" key="19">
    <source>
        <dbReference type="Proteomes" id="UP000270296"/>
    </source>
</evidence>
<feature type="region of interest" description="Disordered" evidence="15">
    <location>
        <begin position="950"/>
        <end position="1002"/>
    </location>
</feature>
<comment type="subunit">
    <text evidence="10">Component of the SIN3B complex, which includes SIN3B, HDAC2 or HDAC1, PHF12 and MORF4L1. Interacts with FOXK1/MNF, MXI, MAD, NCOR1 and SAP30. Interaction with SUDS3 enhances the interaction with HDAC1 to form a complex. Interacts with CRY1, HCFC1, MAD3, MAD4, MAEL, REST, RNF220 and SETDB1. Interacts with C6orf89. Interacts with MYT1L.</text>
</comment>
<dbReference type="PROSITE" id="PS51477">
    <property type="entry name" value="PAH"/>
    <property type="match status" value="3"/>
</dbReference>
<dbReference type="InterPro" id="IPR039774">
    <property type="entry name" value="Sin3-like"/>
</dbReference>
<feature type="region of interest" description="Disordered" evidence="15">
    <location>
        <begin position="1272"/>
        <end position="1312"/>
    </location>
</feature>
<evidence type="ECO:0000256" key="7">
    <source>
        <dbReference type="ARBA" id="ARBA00023163"/>
    </source>
</evidence>
<dbReference type="SUPFAM" id="SSF47762">
    <property type="entry name" value="PAH2 domain"/>
    <property type="match status" value="3"/>
</dbReference>
<dbReference type="GO" id="GO:0003714">
    <property type="term" value="F:transcription corepressor activity"/>
    <property type="evidence" value="ECO:0007669"/>
    <property type="project" value="InterPro"/>
</dbReference>
<evidence type="ECO:0000256" key="12">
    <source>
        <dbReference type="ARBA" id="ARBA00075095"/>
    </source>
</evidence>
<dbReference type="PANTHER" id="PTHR12346">
    <property type="entry name" value="SIN3B-RELATED"/>
    <property type="match status" value="1"/>
</dbReference>
<keyword evidence="8 14" id="KW-0539">Nucleus</keyword>
<protein>
    <recommendedName>
        <fullName evidence="11">Paired amphipathic helix protein Sin3b</fullName>
    </recommendedName>
    <alternativeName>
        <fullName evidence="12">Histone deacetylase complex subunit Sin3b</fullName>
    </alternativeName>
    <alternativeName>
        <fullName evidence="13">Transcriptional corepressor Sin3b</fullName>
    </alternativeName>
</protein>
<keyword evidence="2" id="KW-0678">Repressor</keyword>
<feature type="signal peptide" evidence="16">
    <location>
        <begin position="1"/>
        <end position="19"/>
    </location>
</feature>
<evidence type="ECO:0000256" key="5">
    <source>
        <dbReference type="ARBA" id="ARBA00022843"/>
    </source>
</evidence>
<dbReference type="InterPro" id="IPR036600">
    <property type="entry name" value="PAH_sf"/>
</dbReference>
<dbReference type="WBParaSite" id="SBAD_0000169301-mRNA-1">
    <property type="protein sequence ID" value="SBAD_0000169301-mRNA-1"/>
    <property type="gene ID" value="SBAD_0000169301"/>
</dbReference>
<evidence type="ECO:0000256" key="9">
    <source>
        <dbReference type="ARBA" id="ARBA00054574"/>
    </source>
</evidence>
<dbReference type="EMBL" id="UZAM01006888">
    <property type="protein sequence ID" value="VDO94917.1"/>
    <property type="molecule type" value="Genomic_DNA"/>
</dbReference>
<comment type="subcellular location">
    <subcellularLocation>
        <location evidence="1 14">Nucleus</location>
    </subcellularLocation>
</comment>
<keyword evidence="3" id="KW-0597">Phosphoprotein</keyword>
<evidence type="ECO:0000256" key="2">
    <source>
        <dbReference type="ARBA" id="ARBA00022491"/>
    </source>
</evidence>
<evidence type="ECO:0000256" key="3">
    <source>
        <dbReference type="ARBA" id="ARBA00022553"/>
    </source>
</evidence>
<sequence>MLRMLLFWTMIALKVGTRGVPYVAASIFITMVSGDYSAAREVNATAMDRNVGSSQSSGSAYHQQLRFSLADMGVVRSNLNPSTACHVSTAVTTPLVALSSHLRPSHAPLSSVHLPRPNTFLAAPSPIPTMRGESNMVSSSVGIVRASSSSAAVLASRMDLYHVNPGMPGGALNSSHLASSSYVGGSGSGSGAAHIMNSAALQVQMPFQKLKVEDALSYLDQVKLQFANKPHVYNDFLEIMKDFKAQSVDTPGVIQRVSQLFRGHPNLIVGFNTFLPPGYKIEVHGDRGERVSICTPNGQSHIIAGEDEPSTSSIKTYLNVPVCTENRQQPSPCGKNQPPSQSSSTVQPMEFNHAINYVNKIKLRFQTQPEVYKQFLEILHTYQKEQRELKEGRIPIGQSPLTEAEVYAMVARLFVNEADLLREFGQFLPDASSATTQIHVQQQQQQQQLQQQQQQQTAENAARQAIKMTASSDAAIVAMTDHPKPSTSTDSGNVDEEPVCSSSSSASSAVVERLVASQIEKQNETEATKDAEVASASSSKVIPISLDDDDAAVEGMSIRKITYDVSIEEAAKYATFAEYQFFDKVRKALRKEEPYLNFLRCLVLFNIKIVTKRELLQLAQHFLGRFPELIKWFKDFMDGTEETTDSVPAKKEQEGISSDLAMEIDFASCKRYGISYRALPPSYKKPHCSGRKPEDLQVLNDTWVSFPSWQSEDSSNVAQKKTQFEEWMYRTEDERFELDIVIEVNRSTIQVFENVLKRMSHMSTEEAKRFQLDDTLGGTSMTIHQRAISRVYGDCASDVIEGCKRNPYVAVPIVLKRLKEKDDEWREAQKNFDHIWREQNQKYYWKSLDHQGITFKQNDLKVVRSKALISQIEALYDERHEAIEQQAGEIPTGPHLEVTYPEERTVFCDVHDLLIHHVKRQTSIQSEEKRKIKRILKTILPRLFGIKAKENDSEEDTNQADADGLSDESDTGASVIEIPMKRRRMSADGTDGSESHRISDSGGASVKDLHPLYSGHCLIFLPNPWYVFLRLHQLFCERLSMLFNRAATILMESNCDTDIDDTTGEHPISDALACGCKSQPSPAKFYPSLIRLIKSLLDGQIDGGQYEDSLREMFTIHAYIAFTFDKMVQIMVKQLHAMVTDPVCIDALELHNKWMWEARSKDYFIAGVRSRLEEAYQREAEKIMANLNCFKIYFWYQSRKVTFEMLDTDLNAQSLEVVKGMKWSAYVENYLSLVTPTETEQLTEKFLIRMNQKPLFVFRNLKRLASLTRNDGESSAELSKSGGCTTAKGPENDDHIDSDENGNKSPKSNGGESSVHAAVAIFNRFRKFNHENAVKTMLTGMFVAENLQARFNRSIHRWQYIAGTEDVLCRRTRPTAAAASTETAGGRTLGGSCANVDLPHWYTTMKYDYYRLWFMFMSSYAYRVSILMNGTGALGQGTFQRFLKQTEKRNSAFAHFHEQWTLNNLTMEQVHRTADWFMGRLDDGSTVWMQRIQVPCPIRAPYFLCNKYIVDRSKNALNATQDLAFMPTNHGR</sequence>
<feature type="chain" id="PRO_5043139962" description="Paired amphipathic helix protein Sin3b" evidence="16">
    <location>
        <begin position="20"/>
        <end position="1532"/>
    </location>
</feature>
<evidence type="ECO:0000256" key="6">
    <source>
        <dbReference type="ARBA" id="ARBA00023015"/>
    </source>
</evidence>
<gene>
    <name evidence="18" type="ORF">SBAD_LOCUS1619</name>
</gene>
<name>A0A183IDC5_9BILA</name>
<feature type="region of interest" description="Disordered" evidence="15">
    <location>
        <begin position="480"/>
        <end position="506"/>
    </location>
</feature>
<dbReference type="Pfam" id="PF16879">
    <property type="entry name" value="Sin3a_C"/>
    <property type="match status" value="1"/>
</dbReference>
<feature type="region of interest" description="Disordered" evidence="15">
    <location>
        <begin position="325"/>
        <end position="346"/>
    </location>
</feature>
<feature type="domain" description="Histone deacetylase interacting" evidence="17">
    <location>
        <begin position="668"/>
        <end position="769"/>
    </location>
</feature>
<dbReference type="FunFam" id="1.20.1160.11:FF:000002">
    <property type="entry name" value="Paired amphipathic helix protein SIN3"/>
    <property type="match status" value="1"/>
</dbReference>